<protein>
    <recommendedName>
        <fullName evidence="3">Conserved oligomeric Golgi complex subunit 1</fullName>
    </recommendedName>
</protein>
<dbReference type="EMBL" id="MU856782">
    <property type="protein sequence ID" value="KAK3896346.1"/>
    <property type="molecule type" value="Genomic_DNA"/>
</dbReference>
<keyword evidence="10" id="KW-1185">Reference proteome</keyword>
<name>A0AAN6RNH1_9PEZI</name>
<accession>A0AAN6RNH1</accession>
<organism evidence="9 10">
    <name type="scientific">Staphylotrichum tortipilum</name>
    <dbReference type="NCBI Taxonomy" id="2831512"/>
    <lineage>
        <taxon>Eukaryota</taxon>
        <taxon>Fungi</taxon>
        <taxon>Dikarya</taxon>
        <taxon>Ascomycota</taxon>
        <taxon>Pezizomycotina</taxon>
        <taxon>Sordariomycetes</taxon>
        <taxon>Sordariomycetidae</taxon>
        <taxon>Sordariales</taxon>
        <taxon>Chaetomiaceae</taxon>
        <taxon>Staphylotrichum</taxon>
    </lineage>
</organism>
<sequence>MATLPANLDLFTLTTSASLFAPHTTTVHTPFPAPPFSPPPPPSHTPSPLHSQTKHKPKPSPTPPTPVATPSSAVYTLPQIRAVHSALLSRASDLQTRLRTRVGASYRELLGTADEIAGMRGAMEEVLGTLGGMGG</sequence>
<evidence type="ECO:0000256" key="4">
    <source>
        <dbReference type="ARBA" id="ARBA00022448"/>
    </source>
</evidence>
<comment type="caution">
    <text evidence="9">The sequence shown here is derived from an EMBL/GenBank/DDBJ whole genome shotgun (WGS) entry which is preliminary data.</text>
</comment>
<proteinExistence type="inferred from homology"/>
<dbReference type="GO" id="GO:0006891">
    <property type="term" value="P:intra-Golgi vesicle-mediated transport"/>
    <property type="evidence" value="ECO:0007669"/>
    <property type="project" value="InterPro"/>
</dbReference>
<dbReference type="PANTHER" id="PTHR31658:SF0">
    <property type="entry name" value="CONSERVED OLIGOMERIC GOLGI COMPLEX SUBUNIT 1"/>
    <property type="match status" value="1"/>
</dbReference>
<dbReference type="Proteomes" id="UP001303889">
    <property type="component" value="Unassembled WGS sequence"/>
</dbReference>
<keyword evidence="7" id="KW-0472">Membrane</keyword>
<evidence type="ECO:0000256" key="7">
    <source>
        <dbReference type="ARBA" id="ARBA00023136"/>
    </source>
</evidence>
<evidence type="ECO:0000313" key="9">
    <source>
        <dbReference type="EMBL" id="KAK3896346.1"/>
    </source>
</evidence>
<evidence type="ECO:0000256" key="5">
    <source>
        <dbReference type="ARBA" id="ARBA00022927"/>
    </source>
</evidence>
<dbReference type="GO" id="GO:0017119">
    <property type="term" value="C:Golgi transport complex"/>
    <property type="evidence" value="ECO:0007669"/>
    <property type="project" value="InterPro"/>
</dbReference>
<reference evidence="9" key="1">
    <citation type="journal article" date="2023" name="Mol. Phylogenet. Evol.">
        <title>Genome-scale phylogeny and comparative genomics of the fungal order Sordariales.</title>
        <authorList>
            <person name="Hensen N."/>
            <person name="Bonometti L."/>
            <person name="Westerberg I."/>
            <person name="Brannstrom I.O."/>
            <person name="Guillou S."/>
            <person name="Cros-Aarteil S."/>
            <person name="Calhoun S."/>
            <person name="Haridas S."/>
            <person name="Kuo A."/>
            <person name="Mondo S."/>
            <person name="Pangilinan J."/>
            <person name="Riley R."/>
            <person name="LaButti K."/>
            <person name="Andreopoulos B."/>
            <person name="Lipzen A."/>
            <person name="Chen C."/>
            <person name="Yan M."/>
            <person name="Daum C."/>
            <person name="Ng V."/>
            <person name="Clum A."/>
            <person name="Steindorff A."/>
            <person name="Ohm R.A."/>
            <person name="Martin F."/>
            <person name="Silar P."/>
            <person name="Natvig D.O."/>
            <person name="Lalanne C."/>
            <person name="Gautier V."/>
            <person name="Ament-Velasquez S.L."/>
            <person name="Kruys A."/>
            <person name="Hutchinson M.I."/>
            <person name="Powell A.J."/>
            <person name="Barry K."/>
            <person name="Miller A.N."/>
            <person name="Grigoriev I.V."/>
            <person name="Debuchy R."/>
            <person name="Gladieux P."/>
            <person name="Hiltunen Thoren M."/>
            <person name="Johannesson H."/>
        </authorList>
    </citation>
    <scope>NUCLEOTIDE SEQUENCE</scope>
    <source>
        <strain evidence="9">CBS 103.79</strain>
    </source>
</reference>
<dbReference type="GO" id="GO:0000139">
    <property type="term" value="C:Golgi membrane"/>
    <property type="evidence" value="ECO:0007669"/>
    <property type="project" value="UniProtKB-SubCell"/>
</dbReference>
<comment type="similarity">
    <text evidence="2">Belongs to the COG1 family.</text>
</comment>
<evidence type="ECO:0000256" key="2">
    <source>
        <dbReference type="ARBA" id="ARBA00006653"/>
    </source>
</evidence>
<evidence type="ECO:0000256" key="1">
    <source>
        <dbReference type="ARBA" id="ARBA00004395"/>
    </source>
</evidence>
<keyword evidence="5" id="KW-0653">Protein transport</keyword>
<keyword evidence="6" id="KW-0333">Golgi apparatus</keyword>
<comment type="subcellular location">
    <subcellularLocation>
        <location evidence="1">Golgi apparatus membrane</location>
        <topology evidence="1">Peripheral membrane protein</topology>
    </subcellularLocation>
</comment>
<gene>
    <name evidence="9" type="ORF">C8A05DRAFT_40148</name>
</gene>
<dbReference type="AlphaFoldDB" id="A0AAN6RNH1"/>
<feature type="region of interest" description="Disordered" evidence="8">
    <location>
        <begin position="30"/>
        <end position="71"/>
    </location>
</feature>
<reference evidence="9" key="2">
    <citation type="submission" date="2023-05" db="EMBL/GenBank/DDBJ databases">
        <authorList>
            <consortium name="Lawrence Berkeley National Laboratory"/>
            <person name="Steindorff A."/>
            <person name="Hensen N."/>
            <person name="Bonometti L."/>
            <person name="Westerberg I."/>
            <person name="Brannstrom I.O."/>
            <person name="Guillou S."/>
            <person name="Cros-Aarteil S."/>
            <person name="Calhoun S."/>
            <person name="Haridas S."/>
            <person name="Kuo A."/>
            <person name="Mondo S."/>
            <person name="Pangilinan J."/>
            <person name="Riley R."/>
            <person name="Labutti K."/>
            <person name="Andreopoulos B."/>
            <person name="Lipzen A."/>
            <person name="Chen C."/>
            <person name="Yanf M."/>
            <person name="Daum C."/>
            <person name="Ng V."/>
            <person name="Clum A."/>
            <person name="Ohm R."/>
            <person name="Martin F."/>
            <person name="Silar P."/>
            <person name="Natvig D."/>
            <person name="Lalanne C."/>
            <person name="Gautier V."/>
            <person name="Ament-Velasquez S.L."/>
            <person name="Kruys A."/>
            <person name="Hutchinson M.I."/>
            <person name="Powell A.J."/>
            <person name="Barry K."/>
            <person name="Miller A.N."/>
            <person name="Grigoriev I.V."/>
            <person name="Debuchy R."/>
            <person name="Gladieux P."/>
            <person name="Thoren M.H."/>
            <person name="Johannesson H."/>
        </authorList>
    </citation>
    <scope>NUCLEOTIDE SEQUENCE</scope>
    <source>
        <strain evidence="9">CBS 103.79</strain>
    </source>
</reference>
<evidence type="ECO:0000313" key="10">
    <source>
        <dbReference type="Proteomes" id="UP001303889"/>
    </source>
</evidence>
<dbReference type="PANTHER" id="PTHR31658">
    <property type="entry name" value="CONSERVED OLIGOMERIC GOLGI COMPLEX SUBUNIT 1"/>
    <property type="match status" value="1"/>
</dbReference>
<evidence type="ECO:0000256" key="3">
    <source>
        <dbReference type="ARBA" id="ARBA00020978"/>
    </source>
</evidence>
<feature type="non-terminal residue" evidence="9">
    <location>
        <position position="135"/>
    </location>
</feature>
<evidence type="ECO:0000256" key="8">
    <source>
        <dbReference type="SAM" id="MobiDB-lite"/>
    </source>
</evidence>
<dbReference type="InterPro" id="IPR033370">
    <property type="entry name" value="COG1"/>
</dbReference>
<feature type="compositionally biased region" description="Pro residues" evidence="8">
    <location>
        <begin position="31"/>
        <end position="45"/>
    </location>
</feature>
<keyword evidence="4" id="KW-0813">Transport</keyword>
<dbReference type="GO" id="GO:0015031">
    <property type="term" value="P:protein transport"/>
    <property type="evidence" value="ECO:0007669"/>
    <property type="project" value="UniProtKB-KW"/>
</dbReference>
<dbReference type="Pfam" id="PF08700">
    <property type="entry name" value="VPS51_Exo84_N"/>
    <property type="match status" value="1"/>
</dbReference>
<evidence type="ECO:0000256" key="6">
    <source>
        <dbReference type="ARBA" id="ARBA00023034"/>
    </source>
</evidence>